<dbReference type="PANTHER" id="PTHR30055">
    <property type="entry name" value="HTH-TYPE TRANSCRIPTIONAL REGULATOR RUTR"/>
    <property type="match status" value="1"/>
</dbReference>
<dbReference type="PANTHER" id="PTHR30055:SF226">
    <property type="entry name" value="HTH-TYPE TRANSCRIPTIONAL REGULATOR PKSA"/>
    <property type="match status" value="1"/>
</dbReference>
<name>A0A285LTZ1_9NOCA</name>
<dbReference type="GO" id="GO:0000976">
    <property type="term" value="F:transcription cis-regulatory region binding"/>
    <property type="evidence" value="ECO:0007669"/>
    <property type="project" value="TreeGrafter"/>
</dbReference>
<organism evidence="5 6">
    <name type="scientific">Nocardia amikacinitolerans</name>
    <dbReference type="NCBI Taxonomy" id="756689"/>
    <lineage>
        <taxon>Bacteria</taxon>
        <taxon>Bacillati</taxon>
        <taxon>Actinomycetota</taxon>
        <taxon>Actinomycetes</taxon>
        <taxon>Mycobacteriales</taxon>
        <taxon>Nocardiaceae</taxon>
        <taxon>Nocardia</taxon>
    </lineage>
</organism>
<dbReference type="GO" id="GO:0003700">
    <property type="term" value="F:DNA-binding transcription factor activity"/>
    <property type="evidence" value="ECO:0007669"/>
    <property type="project" value="TreeGrafter"/>
</dbReference>
<reference evidence="5 6" key="1">
    <citation type="submission" date="2017-09" db="EMBL/GenBank/DDBJ databases">
        <authorList>
            <person name="Ehlers B."/>
            <person name="Leendertz F.H."/>
        </authorList>
    </citation>
    <scope>NUCLEOTIDE SEQUENCE [LARGE SCALE GENOMIC DNA]</scope>
    <source>
        <strain evidence="5 6">DSM 45537</strain>
    </source>
</reference>
<dbReference type="InterPro" id="IPR001647">
    <property type="entry name" value="HTH_TetR"/>
</dbReference>
<dbReference type="PRINTS" id="PR00455">
    <property type="entry name" value="HTHTETR"/>
</dbReference>
<keyword evidence="1 2" id="KW-0238">DNA-binding</keyword>
<feature type="DNA-binding region" description="H-T-H motif" evidence="2">
    <location>
        <begin position="27"/>
        <end position="46"/>
    </location>
</feature>
<evidence type="ECO:0000256" key="3">
    <source>
        <dbReference type="SAM" id="MobiDB-lite"/>
    </source>
</evidence>
<dbReference type="Gene3D" id="1.10.357.10">
    <property type="entry name" value="Tetracycline Repressor, domain 2"/>
    <property type="match status" value="1"/>
</dbReference>
<dbReference type="PROSITE" id="PS50977">
    <property type="entry name" value="HTH_TETR_2"/>
    <property type="match status" value="1"/>
</dbReference>
<feature type="region of interest" description="Disordered" evidence="3">
    <location>
        <begin position="195"/>
        <end position="216"/>
    </location>
</feature>
<sequence>MSRAERERQILDAATVEFGRRGYAYASLTDIASAAGVSRPLLYAYFGSRDGLHSACVRQAGSILIDSLSRVRSDSGAQGDYPSPLATIFIALERRTQYWSTIYDHTLPRSSPGYAAAQEFQHVLTTMSALCLPDTIADADSDDRSLLHALWFSTISTTISWWSERPDKAPQEMVERWLRLLAPLSHAATASGPRQLDYALPTRARRQGCGSRHEPR</sequence>
<proteinExistence type="predicted"/>
<evidence type="ECO:0000256" key="2">
    <source>
        <dbReference type="PROSITE-ProRule" id="PRU00335"/>
    </source>
</evidence>
<dbReference type="Pfam" id="PF00440">
    <property type="entry name" value="TetR_N"/>
    <property type="match status" value="1"/>
</dbReference>
<gene>
    <name evidence="5" type="ORF">SAMN04244553_5350</name>
</gene>
<keyword evidence="6" id="KW-1185">Reference proteome</keyword>
<evidence type="ECO:0000313" key="5">
    <source>
        <dbReference type="EMBL" id="SNY88378.1"/>
    </source>
</evidence>
<dbReference type="Proteomes" id="UP000219565">
    <property type="component" value="Unassembled WGS sequence"/>
</dbReference>
<evidence type="ECO:0000313" key="6">
    <source>
        <dbReference type="Proteomes" id="UP000219565"/>
    </source>
</evidence>
<evidence type="ECO:0000259" key="4">
    <source>
        <dbReference type="PROSITE" id="PS50977"/>
    </source>
</evidence>
<dbReference type="SUPFAM" id="SSF46689">
    <property type="entry name" value="Homeodomain-like"/>
    <property type="match status" value="1"/>
</dbReference>
<evidence type="ECO:0000256" key="1">
    <source>
        <dbReference type="ARBA" id="ARBA00023125"/>
    </source>
</evidence>
<dbReference type="EMBL" id="OBEG01000006">
    <property type="protein sequence ID" value="SNY88378.1"/>
    <property type="molecule type" value="Genomic_DNA"/>
</dbReference>
<dbReference type="AlphaFoldDB" id="A0A285LTZ1"/>
<feature type="domain" description="HTH tetR-type" evidence="4">
    <location>
        <begin position="4"/>
        <end position="64"/>
    </location>
</feature>
<accession>A0A285LTZ1</accession>
<dbReference type="InterPro" id="IPR009057">
    <property type="entry name" value="Homeodomain-like_sf"/>
</dbReference>
<dbReference type="InterPro" id="IPR050109">
    <property type="entry name" value="HTH-type_TetR-like_transc_reg"/>
</dbReference>
<protein>
    <submittedName>
        <fullName evidence="5">Transcriptional regulator, TetR family</fullName>
    </submittedName>
</protein>